<sequence length="137" mass="15750">MPHLREIIAEIKKRGLFKGVSVFFDRTFLHREDSKEKISSARMTNNRMQALDGQGYRECYMEKIKEVAQSEASSSAKEYWFGDENKEGDEKKGEENSPSWARQIPNQARITSTRIKAYTDSLAKPSDIDAIDEPDQN</sequence>
<evidence type="ECO:0000313" key="2">
    <source>
        <dbReference type="EMBL" id="MBN8662746.1"/>
    </source>
</evidence>
<organism evidence="2 3">
    <name type="scientific">Candidatus Obscuribacter phosphatis</name>
    <dbReference type="NCBI Taxonomy" id="1906157"/>
    <lineage>
        <taxon>Bacteria</taxon>
        <taxon>Bacillati</taxon>
        <taxon>Candidatus Melainabacteria</taxon>
        <taxon>Candidatus Obscuribacterales</taxon>
        <taxon>Candidatus Obscuribacteraceae</taxon>
        <taxon>Candidatus Obscuribacter</taxon>
    </lineage>
</organism>
<accession>A0A8J7PAW3</accession>
<evidence type="ECO:0000313" key="3">
    <source>
        <dbReference type="Proteomes" id="UP000664277"/>
    </source>
</evidence>
<feature type="region of interest" description="Disordered" evidence="1">
    <location>
        <begin position="70"/>
        <end position="137"/>
    </location>
</feature>
<protein>
    <submittedName>
        <fullName evidence="2">Uncharacterized protein</fullName>
    </submittedName>
</protein>
<gene>
    <name evidence="2" type="ORF">J0M35_20425</name>
</gene>
<feature type="compositionally biased region" description="Polar residues" evidence="1">
    <location>
        <begin position="97"/>
        <end position="114"/>
    </location>
</feature>
<comment type="caution">
    <text evidence="2">The sequence shown here is derived from an EMBL/GenBank/DDBJ whole genome shotgun (WGS) entry which is preliminary data.</text>
</comment>
<evidence type="ECO:0000256" key="1">
    <source>
        <dbReference type="SAM" id="MobiDB-lite"/>
    </source>
</evidence>
<proteinExistence type="predicted"/>
<name>A0A8J7PAW3_9BACT</name>
<feature type="compositionally biased region" description="Basic and acidic residues" evidence="1">
    <location>
        <begin position="83"/>
        <end position="95"/>
    </location>
</feature>
<dbReference type="EMBL" id="JAFLCK010000051">
    <property type="protein sequence ID" value="MBN8662746.1"/>
    <property type="molecule type" value="Genomic_DNA"/>
</dbReference>
<dbReference type="AlphaFoldDB" id="A0A8J7PAW3"/>
<dbReference type="Proteomes" id="UP000664277">
    <property type="component" value="Unassembled WGS sequence"/>
</dbReference>
<reference evidence="2" key="1">
    <citation type="submission" date="2021-02" db="EMBL/GenBank/DDBJ databases">
        <title>Genome-Resolved Metagenomics of a Microbial Community Performing Photosynthetic Biological Nutrient Removal.</title>
        <authorList>
            <person name="Mcdaniel E.A."/>
        </authorList>
    </citation>
    <scope>NUCLEOTIDE SEQUENCE</scope>
    <source>
        <strain evidence="2">UWPOB_OBS1</strain>
    </source>
</reference>